<organism evidence="1 2">
    <name type="scientific">Rubrimonas cliftonensis</name>
    <dbReference type="NCBI Taxonomy" id="89524"/>
    <lineage>
        <taxon>Bacteria</taxon>
        <taxon>Pseudomonadati</taxon>
        <taxon>Pseudomonadota</taxon>
        <taxon>Alphaproteobacteria</taxon>
        <taxon>Rhodobacterales</taxon>
        <taxon>Paracoccaceae</taxon>
        <taxon>Rubrimonas</taxon>
    </lineage>
</organism>
<proteinExistence type="predicted"/>
<evidence type="ECO:0000313" key="2">
    <source>
        <dbReference type="Proteomes" id="UP000198703"/>
    </source>
</evidence>
<dbReference type="EMBL" id="FNQM01000035">
    <property type="protein sequence ID" value="SEB03789.1"/>
    <property type="molecule type" value="Genomic_DNA"/>
</dbReference>
<dbReference type="Proteomes" id="UP000198703">
    <property type="component" value="Unassembled WGS sequence"/>
</dbReference>
<reference evidence="1 2" key="1">
    <citation type="submission" date="2016-10" db="EMBL/GenBank/DDBJ databases">
        <authorList>
            <person name="de Groot N.N."/>
        </authorList>
    </citation>
    <scope>NUCLEOTIDE SEQUENCE [LARGE SCALE GENOMIC DNA]</scope>
    <source>
        <strain evidence="1 2">DSM 15345</strain>
    </source>
</reference>
<protein>
    <submittedName>
        <fullName evidence="1">Uncharacterized protein</fullName>
    </submittedName>
</protein>
<dbReference type="STRING" id="89524.SAMN05444370_1353"/>
<dbReference type="AlphaFoldDB" id="A0A1H4G2G6"/>
<keyword evidence="2" id="KW-1185">Reference proteome</keyword>
<evidence type="ECO:0000313" key="1">
    <source>
        <dbReference type="EMBL" id="SEB03789.1"/>
    </source>
</evidence>
<sequence>MLVALATAVLTIMAFEVVERVAVAEGLAIADPLRLAALAR</sequence>
<name>A0A1H4G2G6_9RHOB</name>
<accession>A0A1H4G2G6</accession>
<gene>
    <name evidence="1" type="ORF">SAMN05444370_1353</name>
</gene>